<feature type="domain" description="Neutral/alkaline non-lysosomal ceramidase C-terminal" evidence="7">
    <location>
        <begin position="62"/>
        <end position="224"/>
    </location>
</feature>
<dbReference type="InterPro" id="IPR006823">
    <property type="entry name" value="Ceramidase_alk"/>
</dbReference>
<evidence type="ECO:0000256" key="1">
    <source>
        <dbReference type="ARBA" id="ARBA00009835"/>
    </source>
</evidence>
<keyword evidence="5" id="KW-0862">Zinc</keyword>
<dbReference type="Pfam" id="PF04734">
    <property type="entry name" value="Ceramidase_alk"/>
    <property type="match status" value="1"/>
</dbReference>
<dbReference type="InterPro" id="IPR031329">
    <property type="entry name" value="NEUT/ALK_ceramidase_N"/>
</dbReference>
<name>A0A8X6IQ09_NEPPI</name>
<dbReference type="GO" id="GO:0046514">
    <property type="term" value="P:ceramide catabolic process"/>
    <property type="evidence" value="ECO:0007669"/>
    <property type="project" value="InterPro"/>
</dbReference>
<comment type="similarity">
    <text evidence="1">Belongs to the neutral ceramidase family.</text>
</comment>
<evidence type="ECO:0000259" key="6">
    <source>
        <dbReference type="Pfam" id="PF04734"/>
    </source>
</evidence>
<comment type="cofactor">
    <cofactor evidence="5">
        <name>Zn(2+)</name>
        <dbReference type="ChEBI" id="CHEBI:29105"/>
    </cofactor>
    <text evidence="5">Binds 1 zinc ion per subunit.</text>
</comment>
<sequence length="227" mass="25917">MKCKTYVILDKCSSSENKAVIAGLSNTYSSYIATFEEYQVQRYEGASTIYGQYTLQAYIQEFEKLAQSLCTGNILPDGPMPESMLDKEISLQPGVIFDTAYYGKNFGDIVKDVKDHYSPGSTVSVTFISGHPRNDLMLERTFMTVEMYDSSNGNWTVISTDADWETKFRWERTNMVLGHSEATMSWEIPHDVQPGRYRIRHFGYSKSLFQKITPYKGTSKTFVVKKV</sequence>
<evidence type="ECO:0000256" key="4">
    <source>
        <dbReference type="ARBA" id="ARBA00022801"/>
    </source>
</evidence>
<dbReference type="AlphaFoldDB" id="A0A8X6IQ09"/>
<dbReference type="EC" id="3.5.1.23" evidence="2"/>
<dbReference type="Gene3D" id="2.60.40.2300">
    <property type="entry name" value="Neutral/alkaline non-lysosomal ceramidase, C-terminal domain"/>
    <property type="match status" value="1"/>
</dbReference>
<keyword evidence="4" id="KW-0378">Hydrolase</keyword>
<feature type="domain" description="Neutral/alkaline non-lysosomal ceramidase N-terminal" evidence="6">
    <location>
        <begin position="13"/>
        <end position="60"/>
    </location>
</feature>
<gene>
    <name evidence="8" type="primary">Os01g0624000</name>
    <name evidence="8" type="ORF">NPIL_656921</name>
</gene>
<feature type="binding site" evidence="5">
    <location>
        <position position="31"/>
    </location>
    <ligand>
        <name>Zn(2+)</name>
        <dbReference type="ChEBI" id="CHEBI:29105"/>
    </ligand>
</feature>
<dbReference type="Pfam" id="PF17048">
    <property type="entry name" value="Ceramidse_alk_C"/>
    <property type="match status" value="1"/>
</dbReference>
<dbReference type="PANTHER" id="PTHR12670">
    <property type="entry name" value="CERAMIDASE"/>
    <property type="match status" value="1"/>
</dbReference>
<dbReference type="InterPro" id="IPR031331">
    <property type="entry name" value="NEUT/ALK_ceramidase_C"/>
</dbReference>
<reference evidence="8" key="1">
    <citation type="submission" date="2020-08" db="EMBL/GenBank/DDBJ databases">
        <title>Multicomponent nature underlies the extraordinary mechanical properties of spider dragline silk.</title>
        <authorList>
            <person name="Kono N."/>
            <person name="Nakamura H."/>
            <person name="Mori M."/>
            <person name="Yoshida Y."/>
            <person name="Ohtoshi R."/>
            <person name="Malay A.D."/>
            <person name="Moran D.A.P."/>
            <person name="Tomita M."/>
            <person name="Numata K."/>
            <person name="Arakawa K."/>
        </authorList>
    </citation>
    <scope>NUCLEOTIDE SEQUENCE</scope>
</reference>
<dbReference type="Proteomes" id="UP000887013">
    <property type="component" value="Unassembled WGS sequence"/>
</dbReference>
<evidence type="ECO:0000256" key="5">
    <source>
        <dbReference type="PIRSR" id="PIRSR606823-2"/>
    </source>
</evidence>
<evidence type="ECO:0000259" key="7">
    <source>
        <dbReference type="Pfam" id="PF17048"/>
    </source>
</evidence>
<evidence type="ECO:0000256" key="3">
    <source>
        <dbReference type="ARBA" id="ARBA00019235"/>
    </source>
</evidence>
<protein>
    <recommendedName>
        <fullName evidence="3">Neutral ceramidase</fullName>
        <ecNumber evidence="2">3.5.1.23</ecNumber>
    </recommendedName>
</protein>
<dbReference type="GO" id="GO:0016020">
    <property type="term" value="C:membrane"/>
    <property type="evidence" value="ECO:0007669"/>
    <property type="project" value="GOC"/>
</dbReference>
<keyword evidence="9" id="KW-1185">Reference proteome</keyword>
<dbReference type="PANTHER" id="PTHR12670:SF1">
    <property type="entry name" value="NEUTRAL CERAMIDASE"/>
    <property type="match status" value="1"/>
</dbReference>
<dbReference type="GO" id="GO:0042759">
    <property type="term" value="P:long-chain fatty acid biosynthetic process"/>
    <property type="evidence" value="ECO:0007669"/>
    <property type="project" value="TreeGrafter"/>
</dbReference>
<comment type="caution">
    <text evidence="8">The sequence shown here is derived from an EMBL/GenBank/DDBJ whole genome shotgun (WGS) entry which is preliminary data.</text>
</comment>
<dbReference type="InterPro" id="IPR038445">
    <property type="entry name" value="NCDase_C_sf"/>
</dbReference>
<dbReference type="GO" id="GO:0017040">
    <property type="term" value="F:N-acylsphingosine amidohydrolase activity"/>
    <property type="evidence" value="ECO:0007669"/>
    <property type="project" value="UniProtKB-EC"/>
</dbReference>
<evidence type="ECO:0000313" key="8">
    <source>
        <dbReference type="EMBL" id="GFS55263.1"/>
    </source>
</evidence>
<accession>A0A8X6IQ09</accession>
<keyword evidence="5" id="KW-0479">Metal-binding</keyword>
<dbReference type="GO" id="GO:0046512">
    <property type="term" value="P:sphingosine biosynthetic process"/>
    <property type="evidence" value="ECO:0007669"/>
    <property type="project" value="TreeGrafter"/>
</dbReference>
<dbReference type="EMBL" id="BMAW01046421">
    <property type="protein sequence ID" value="GFS55263.1"/>
    <property type="molecule type" value="Genomic_DNA"/>
</dbReference>
<dbReference type="GO" id="GO:0046872">
    <property type="term" value="F:metal ion binding"/>
    <property type="evidence" value="ECO:0007669"/>
    <property type="project" value="UniProtKB-KW"/>
</dbReference>
<proteinExistence type="inferred from homology"/>
<dbReference type="OrthoDB" id="191371at2759"/>
<dbReference type="GO" id="GO:0005576">
    <property type="term" value="C:extracellular region"/>
    <property type="evidence" value="ECO:0007669"/>
    <property type="project" value="TreeGrafter"/>
</dbReference>
<evidence type="ECO:0000313" key="9">
    <source>
        <dbReference type="Proteomes" id="UP000887013"/>
    </source>
</evidence>
<evidence type="ECO:0000256" key="2">
    <source>
        <dbReference type="ARBA" id="ARBA00011891"/>
    </source>
</evidence>
<organism evidence="8 9">
    <name type="scientific">Nephila pilipes</name>
    <name type="common">Giant wood spider</name>
    <name type="synonym">Nephila maculata</name>
    <dbReference type="NCBI Taxonomy" id="299642"/>
    <lineage>
        <taxon>Eukaryota</taxon>
        <taxon>Metazoa</taxon>
        <taxon>Ecdysozoa</taxon>
        <taxon>Arthropoda</taxon>
        <taxon>Chelicerata</taxon>
        <taxon>Arachnida</taxon>
        <taxon>Araneae</taxon>
        <taxon>Araneomorphae</taxon>
        <taxon>Entelegynae</taxon>
        <taxon>Araneoidea</taxon>
        <taxon>Nephilidae</taxon>
        <taxon>Nephila</taxon>
    </lineage>
</organism>